<dbReference type="GO" id="GO:0061630">
    <property type="term" value="F:ubiquitin protein ligase activity"/>
    <property type="evidence" value="ECO:0007669"/>
    <property type="project" value="TreeGrafter"/>
</dbReference>
<name>A0AAU9IZ58_9CILI</name>
<evidence type="ECO:0000256" key="4">
    <source>
        <dbReference type="PROSITE-ProRule" id="PRU00175"/>
    </source>
</evidence>
<keyword evidence="3" id="KW-0862">Zinc</keyword>
<keyword evidence="2 4" id="KW-0863">Zinc-finger</keyword>
<dbReference type="PROSITE" id="PS00518">
    <property type="entry name" value="ZF_RING_1"/>
    <property type="match status" value="1"/>
</dbReference>
<dbReference type="PANTHER" id="PTHR23327:SF42">
    <property type="entry name" value="LON PEPTIDASE N-TERMINAL DOMAIN AND RING FINGER PROTEIN C14F5.10C"/>
    <property type="match status" value="1"/>
</dbReference>
<keyword evidence="5" id="KW-0472">Membrane</keyword>
<keyword evidence="5" id="KW-0812">Transmembrane</keyword>
<dbReference type="InterPro" id="IPR017907">
    <property type="entry name" value="Znf_RING_CS"/>
</dbReference>
<sequence length="326" mass="37585">MDDFQCPLCLKLLLKPASITCGHTFCKSCLIRSLTVQKKCPVCRVNYPFPAHDLPVNFLIQNLIQKQFPDELKERKAEEVQDEIPQAIESLPVLLIKNVTYFPSSMGILDIFENRYMTMLQNATMGNRTFGLLSNFKGSWLGALLEVVSVENARPGVARVHVLSKNRFTTDYIFPQQDTSRRIKVEEIGKNEFKSDLLYCCRPKFIVDEYDEVETISQNEVIAFTDACVNLLSIDEQRVLRETFHSNNDKSFYVLSLLRLPHKDTVRAFLSISQNERFEICKKHIADKRISRAHLKLQDHGPFSGNFGFLLIIVVVLIIIFYERIK</sequence>
<keyword evidence="5" id="KW-1133">Transmembrane helix</keyword>
<dbReference type="InterPro" id="IPR001841">
    <property type="entry name" value="Znf_RING"/>
</dbReference>
<accession>A0AAU9IZ58</accession>
<dbReference type="GO" id="GO:0008270">
    <property type="term" value="F:zinc ion binding"/>
    <property type="evidence" value="ECO:0007669"/>
    <property type="project" value="UniProtKB-KW"/>
</dbReference>
<feature type="transmembrane region" description="Helical" evidence="5">
    <location>
        <begin position="303"/>
        <end position="322"/>
    </location>
</feature>
<gene>
    <name evidence="7" type="ORF">BSTOLATCC_MIC22325</name>
</gene>
<dbReference type="EMBL" id="CAJZBQ010000021">
    <property type="protein sequence ID" value="CAG9318968.1"/>
    <property type="molecule type" value="Genomic_DNA"/>
</dbReference>
<keyword evidence="8" id="KW-1185">Reference proteome</keyword>
<comment type="caution">
    <text evidence="7">The sequence shown here is derived from an EMBL/GenBank/DDBJ whole genome shotgun (WGS) entry which is preliminary data.</text>
</comment>
<dbReference type="Gene3D" id="2.30.130.40">
    <property type="entry name" value="LON domain-like"/>
    <property type="match status" value="1"/>
</dbReference>
<dbReference type="Pfam" id="PF13923">
    <property type="entry name" value="zf-C3HC4_2"/>
    <property type="match status" value="1"/>
</dbReference>
<dbReference type="InterPro" id="IPR015947">
    <property type="entry name" value="PUA-like_sf"/>
</dbReference>
<evidence type="ECO:0000313" key="8">
    <source>
        <dbReference type="Proteomes" id="UP001162131"/>
    </source>
</evidence>
<dbReference type="PROSITE" id="PS50089">
    <property type="entry name" value="ZF_RING_2"/>
    <property type="match status" value="1"/>
</dbReference>
<evidence type="ECO:0000259" key="6">
    <source>
        <dbReference type="PROSITE" id="PS50089"/>
    </source>
</evidence>
<dbReference type="SUPFAM" id="SSF88697">
    <property type="entry name" value="PUA domain-like"/>
    <property type="match status" value="1"/>
</dbReference>
<evidence type="ECO:0000256" key="2">
    <source>
        <dbReference type="ARBA" id="ARBA00022771"/>
    </source>
</evidence>
<dbReference type="SMART" id="SM00184">
    <property type="entry name" value="RING"/>
    <property type="match status" value="1"/>
</dbReference>
<organism evidence="7 8">
    <name type="scientific">Blepharisma stoltei</name>
    <dbReference type="NCBI Taxonomy" id="1481888"/>
    <lineage>
        <taxon>Eukaryota</taxon>
        <taxon>Sar</taxon>
        <taxon>Alveolata</taxon>
        <taxon>Ciliophora</taxon>
        <taxon>Postciliodesmatophora</taxon>
        <taxon>Heterotrichea</taxon>
        <taxon>Heterotrichida</taxon>
        <taxon>Blepharismidae</taxon>
        <taxon>Blepharisma</taxon>
    </lineage>
</organism>
<protein>
    <recommendedName>
        <fullName evidence="6">RING-type domain-containing protein</fullName>
    </recommendedName>
</protein>
<dbReference type="Gene3D" id="3.30.40.10">
    <property type="entry name" value="Zinc/RING finger domain, C3HC4 (zinc finger)"/>
    <property type="match status" value="1"/>
</dbReference>
<dbReference type="InterPro" id="IPR013083">
    <property type="entry name" value="Znf_RING/FYVE/PHD"/>
</dbReference>
<feature type="domain" description="RING-type" evidence="6">
    <location>
        <begin position="6"/>
        <end position="44"/>
    </location>
</feature>
<proteinExistence type="predicted"/>
<evidence type="ECO:0000256" key="5">
    <source>
        <dbReference type="SAM" id="Phobius"/>
    </source>
</evidence>
<dbReference type="AlphaFoldDB" id="A0AAU9IZ58"/>
<reference evidence="7" key="1">
    <citation type="submission" date="2021-09" db="EMBL/GenBank/DDBJ databases">
        <authorList>
            <consortium name="AG Swart"/>
            <person name="Singh M."/>
            <person name="Singh A."/>
            <person name="Seah K."/>
            <person name="Emmerich C."/>
        </authorList>
    </citation>
    <scope>NUCLEOTIDE SEQUENCE</scope>
    <source>
        <strain evidence="7">ATCC30299</strain>
    </source>
</reference>
<dbReference type="Proteomes" id="UP001162131">
    <property type="component" value="Unassembled WGS sequence"/>
</dbReference>
<evidence type="ECO:0000256" key="3">
    <source>
        <dbReference type="ARBA" id="ARBA00022833"/>
    </source>
</evidence>
<dbReference type="InterPro" id="IPR046336">
    <property type="entry name" value="Lon_prtase_N_sf"/>
</dbReference>
<evidence type="ECO:0000256" key="1">
    <source>
        <dbReference type="ARBA" id="ARBA00022723"/>
    </source>
</evidence>
<evidence type="ECO:0000313" key="7">
    <source>
        <dbReference type="EMBL" id="CAG9318968.1"/>
    </source>
</evidence>
<dbReference type="PANTHER" id="PTHR23327">
    <property type="entry name" value="RING FINGER PROTEIN 127"/>
    <property type="match status" value="1"/>
</dbReference>
<dbReference type="SUPFAM" id="SSF57850">
    <property type="entry name" value="RING/U-box"/>
    <property type="match status" value="1"/>
</dbReference>
<keyword evidence="1" id="KW-0479">Metal-binding</keyword>